<dbReference type="Proteomes" id="UP000652761">
    <property type="component" value="Unassembled WGS sequence"/>
</dbReference>
<keyword evidence="2" id="KW-1185">Reference proteome</keyword>
<name>A0A843V1W7_COLES</name>
<organism evidence="1 2">
    <name type="scientific">Colocasia esculenta</name>
    <name type="common">Wild taro</name>
    <name type="synonym">Arum esculentum</name>
    <dbReference type="NCBI Taxonomy" id="4460"/>
    <lineage>
        <taxon>Eukaryota</taxon>
        <taxon>Viridiplantae</taxon>
        <taxon>Streptophyta</taxon>
        <taxon>Embryophyta</taxon>
        <taxon>Tracheophyta</taxon>
        <taxon>Spermatophyta</taxon>
        <taxon>Magnoliopsida</taxon>
        <taxon>Liliopsida</taxon>
        <taxon>Araceae</taxon>
        <taxon>Aroideae</taxon>
        <taxon>Colocasieae</taxon>
        <taxon>Colocasia</taxon>
    </lineage>
</organism>
<accession>A0A843V1W7</accession>
<evidence type="ECO:0000313" key="2">
    <source>
        <dbReference type="Proteomes" id="UP000652761"/>
    </source>
</evidence>
<dbReference type="AlphaFoldDB" id="A0A843V1W7"/>
<comment type="caution">
    <text evidence="1">The sequence shown here is derived from an EMBL/GenBank/DDBJ whole genome shotgun (WGS) entry which is preliminary data.</text>
</comment>
<sequence length="318" mass="35604">MKGGNLDMSNDRDAVNSDHQVGLMYEQSQNIAVDSLDQQKNEDFVEELLLSSSLFQPPGDVVDLFSAFSEPLSIIPPGPVPHSGGLTCFGIDCEEASSSHQTFDKDYNVESFRYPLNKRLRRSLIHPVTLCHDQVDKMSWEDRRVSLVTTNISFVDGHIINLQQYSNPMEQRVYEEHHGITHYDTTVTVAVRGPNEASSHSAVDNRTIRLIAFFHQRRRAKISEGIKVLEESTPQFGKALSQSRLGGEPIHHPFVHLEGFGHYMVHQQKPSEPLEEVIGHLLDSNMPLATELLESKGLELLPMSSADRIVKASAAKVI</sequence>
<dbReference type="OrthoDB" id="1627850at2759"/>
<protein>
    <submittedName>
        <fullName evidence="1">Uncharacterized protein</fullName>
    </submittedName>
</protein>
<evidence type="ECO:0000313" key="1">
    <source>
        <dbReference type="EMBL" id="MQL89875.1"/>
    </source>
</evidence>
<gene>
    <name evidence="1" type="ORF">Taro_022447</name>
</gene>
<reference evidence="1" key="1">
    <citation type="submission" date="2017-07" db="EMBL/GenBank/DDBJ databases">
        <title>Taro Niue Genome Assembly and Annotation.</title>
        <authorList>
            <person name="Atibalentja N."/>
            <person name="Keating K."/>
            <person name="Fields C.J."/>
        </authorList>
    </citation>
    <scope>NUCLEOTIDE SEQUENCE</scope>
    <source>
        <strain evidence="1">Niue_2</strain>
        <tissue evidence="1">Leaf</tissue>
    </source>
</reference>
<dbReference type="EMBL" id="NMUH01001185">
    <property type="protein sequence ID" value="MQL89875.1"/>
    <property type="molecule type" value="Genomic_DNA"/>
</dbReference>
<proteinExistence type="predicted"/>